<feature type="region of interest" description="Disordered" evidence="4">
    <location>
        <begin position="75"/>
        <end position="94"/>
    </location>
</feature>
<evidence type="ECO:0000256" key="5">
    <source>
        <dbReference type="SAM" id="SignalP"/>
    </source>
</evidence>
<feature type="domain" description="Ubiquitin-like protease family profile" evidence="6">
    <location>
        <begin position="96"/>
        <end position="284"/>
    </location>
</feature>
<evidence type="ECO:0000256" key="2">
    <source>
        <dbReference type="ARBA" id="ARBA00022670"/>
    </source>
</evidence>
<evidence type="ECO:0000256" key="1">
    <source>
        <dbReference type="ARBA" id="ARBA00005234"/>
    </source>
</evidence>
<keyword evidence="2" id="KW-0645">Protease</keyword>
<evidence type="ECO:0000313" key="8">
    <source>
        <dbReference type="Proteomes" id="UP001280121"/>
    </source>
</evidence>
<dbReference type="Pfam" id="PF02902">
    <property type="entry name" value="Peptidase_C48"/>
    <property type="match status" value="1"/>
</dbReference>
<dbReference type="PROSITE" id="PS50600">
    <property type="entry name" value="ULP_PROTEASE"/>
    <property type="match status" value="1"/>
</dbReference>
<organism evidence="7 8">
    <name type="scientific">Dipteronia dyeriana</name>
    <dbReference type="NCBI Taxonomy" id="168575"/>
    <lineage>
        <taxon>Eukaryota</taxon>
        <taxon>Viridiplantae</taxon>
        <taxon>Streptophyta</taxon>
        <taxon>Embryophyta</taxon>
        <taxon>Tracheophyta</taxon>
        <taxon>Spermatophyta</taxon>
        <taxon>Magnoliopsida</taxon>
        <taxon>eudicotyledons</taxon>
        <taxon>Gunneridae</taxon>
        <taxon>Pentapetalae</taxon>
        <taxon>rosids</taxon>
        <taxon>malvids</taxon>
        <taxon>Sapindales</taxon>
        <taxon>Sapindaceae</taxon>
        <taxon>Hippocastanoideae</taxon>
        <taxon>Acereae</taxon>
        <taxon>Dipteronia</taxon>
    </lineage>
</organism>
<sequence>MLWMLIVLISDADICFRDYLWRNNGTKGGGLTNMTSDSEGFEPDAGGLRPSDSERYQTDPQRERHRYMHRQVRFTTPGHGTSTEDSRGGVGRDGEADLLNDVREAFRKSEEDRECQHLDLVDMIRKSDEDRQQQHRVLLDMIWGLQESTIRVMDVLTPVDAGWFMHMQSNFMDLEDTVLIPCNVGGQHWLVVTVDLILGKLDIFDPWRHEVLHYIRKQQVRPVRWFLPSMLNDMGFHTTRRGGRRPFPREDKPFSVSMVSTSTVPQQKKSGNCGPHTLRLIEYLLVGRSPFDWSEDDMGIIREKMVVEIFYNFRPA</sequence>
<feature type="chain" id="PRO_5042129455" description="Ubiquitin-like protease family profile domain-containing protein" evidence="5">
    <location>
        <begin position="18"/>
        <end position="316"/>
    </location>
</feature>
<evidence type="ECO:0000313" key="7">
    <source>
        <dbReference type="EMBL" id="KAK2653116.1"/>
    </source>
</evidence>
<name>A0AAD9X594_9ROSI</name>
<evidence type="ECO:0000259" key="6">
    <source>
        <dbReference type="PROSITE" id="PS50600"/>
    </source>
</evidence>
<evidence type="ECO:0000256" key="4">
    <source>
        <dbReference type="SAM" id="MobiDB-lite"/>
    </source>
</evidence>
<gene>
    <name evidence="7" type="ORF">Ddye_012972</name>
</gene>
<keyword evidence="3" id="KW-0378">Hydrolase</keyword>
<dbReference type="GO" id="GO:0006508">
    <property type="term" value="P:proteolysis"/>
    <property type="evidence" value="ECO:0007669"/>
    <property type="project" value="UniProtKB-KW"/>
</dbReference>
<dbReference type="GO" id="GO:0008234">
    <property type="term" value="F:cysteine-type peptidase activity"/>
    <property type="evidence" value="ECO:0007669"/>
    <property type="project" value="InterPro"/>
</dbReference>
<reference evidence="7" key="1">
    <citation type="journal article" date="2023" name="Plant J.">
        <title>Genome sequences and population genomics provide insights into the demographic history, inbreeding, and mutation load of two 'living fossil' tree species of Dipteronia.</title>
        <authorList>
            <person name="Feng Y."/>
            <person name="Comes H.P."/>
            <person name="Chen J."/>
            <person name="Zhu S."/>
            <person name="Lu R."/>
            <person name="Zhang X."/>
            <person name="Li P."/>
            <person name="Qiu J."/>
            <person name="Olsen K.M."/>
            <person name="Qiu Y."/>
        </authorList>
    </citation>
    <scope>NUCLEOTIDE SEQUENCE</scope>
    <source>
        <strain evidence="7">KIB01</strain>
    </source>
</reference>
<dbReference type="SUPFAM" id="SSF54001">
    <property type="entry name" value="Cysteine proteinases"/>
    <property type="match status" value="1"/>
</dbReference>
<keyword evidence="8" id="KW-1185">Reference proteome</keyword>
<dbReference type="Proteomes" id="UP001280121">
    <property type="component" value="Unassembled WGS sequence"/>
</dbReference>
<feature type="region of interest" description="Disordered" evidence="4">
    <location>
        <begin position="27"/>
        <end position="63"/>
    </location>
</feature>
<protein>
    <recommendedName>
        <fullName evidence="6">Ubiquitin-like protease family profile domain-containing protein</fullName>
    </recommendedName>
</protein>
<comment type="similarity">
    <text evidence="1">Belongs to the peptidase C48 family.</text>
</comment>
<dbReference type="InterPro" id="IPR003653">
    <property type="entry name" value="Peptidase_C48_C"/>
</dbReference>
<comment type="caution">
    <text evidence="7">The sequence shown here is derived from an EMBL/GenBank/DDBJ whole genome shotgun (WGS) entry which is preliminary data.</text>
</comment>
<dbReference type="Gene3D" id="3.40.395.10">
    <property type="entry name" value="Adenoviral Proteinase, Chain A"/>
    <property type="match status" value="1"/>
</dbReference>
<feature type="signal peptide" evidence="5">
    <location>
        <begin position="1"/>
        <end position="17"/>
    </location>
</feature>
<feature type="compositionally biased region" description="Basic and acidic residues" evidence="4">
    <location>
        <begin position="82"/>
        <end position="94"/>
    </location>
</feature>
<dbReference type="EMBL" id="JANJYI010000004">
    <property type="protein sequence ID" value="KAK2653116.1"/>
    <property type="molecule type" value="Genomic_DNA"/>
</dbReference>
<dbReference type="AlphaFoldDB" id="A0AAD9X594"/>
<feature type="compositionally biased region" description="Basic and acidic residues" evidence="4">
    <location>
        <begin position="51"/>
        <end position="62"/>
    </location>
</feature>
<accession>A0AAD9X594</accession>
<keyword evidence="5" id="KW-0732">Signal</keyword>
<proteinExistence type="inferred from homology"/>
<evidence type="ECO:0000256" key="3">
    <source>
        <dbReference type="ARBA" id="ARBA00022801"/>
    </source>
</evidence>
<dbReference type="InterPro" id="IPR038765">
    <property type="entry name" value="Papain-like_cys_pep_sf"/>
</dbReference>